<feature type="region of interest" description="Disordered" evidence="1">
    <location>
        <begin position="114"/>
        <end position="136"/>
    </location>
</feature>
<keyword evidence="2" id="KW-0472">Membrane</keyword>
<evidence type="ECO:0000313" key="4">
    <source>
        <dbReference type="Proteomes" id="UP001556367"/>
    </source>
</evidence>
<keyword evidence="2" id="KW-0812">Transmembrane</keyword>
<dbReference type="EMBL" id="JASNQZ010000010">
    <property type="protein sequence ID" value="KAL0953034.1"/>
    <property type="molecule type" value="Genomic_DNA"/>
</dbReference>
<dbReference type="Proteomes" id="UP001556367">
    <property type="component" value="Unassembled WGS sequence"/>
</dbReference>
<name>A0ABR3JBK9_9AGAR</name>
<organism evidence="3 4">
    <name type="scientific">Hohenbuehelia grisea</name>
    <dbReference type="NCBI Taxonomy" id="104357"/>
    <lineage>
        <taxon>Eukaryota</taxon>
        <taxon>Fungi</taxon>
        <taxon>Dikarya</taxon>
        <taxon>Basidiomycota</taxon>
        <taxon>Agaricomycotina</taxon>
        <taxon>Agaricomycetes</taxon>
        <taxon>Agaricomycetidae</taxon>
        <taxon>Agaricales</taxon>
        <taxon>Pleurotineae</taxon>
        <taxon>Pleurotaceae</taxon>
        <taxon>Hohenbuehelia</taxon>
    </lineage>
</organism>
<keyword evidence="2" id="KW-1133">Transmembrane helix</keyword>
<proteinExistence type="predicted"/>
<feature type="compositionally biased region" description="Low complexity" evidence="1">
    <location>
        <begin position="27"/>
        <end position="47"/>
    </location>
</feature>
<feature type="compositionally biased region" description="Low complexity" evidence="1">
    <location>
        <begin position="55"/>
        <end position="100"/>
    </location>
</feature>
<feature type="transmembrane region" description="Helical" evidence="2">
    <location>
        <begin position="150"/>
        <end position="173"/>
    </location>
</feature>
<feature type="region of interest" description="Disordered" evidence="1">
    <location>
        <begin position="181"/>
        <end position="234"/>
    </location>
</feature>
<evidence type="ECO:0000313" key="3">
    <source>
        <dbReference type="EMBL" id="KAL0953034.1"/>
    </source>
</evidence>
<evidence type="ECO:0000256" key="2">
    <source>
        <dbReference type="SAM" id="Phobius"/>
    </source>
</evidence>
<feature type="compositionally biased region" description="Low complexity" evidence="1">
    <location>
        <begin position="198"/>
        <end position="212"/>
    </location>
</feature>
<keyword evidence="4" id="KW-1185">Reference proteome</keyword>
<accession>A0ABR3JBK9</accession>
<feature type="compositionally biased region" description="Polar residues" evidence="1">
    <location>
        <begin position="1"/>
        <end position="13"/>
    </location>
</feature>
<protein>
    <recommendedName>
        <fullName evidence="5">Transmembrane protein</fullName>
    </recommendedName>
</protein>
<reference evidence="4" key="1">
    <citation type="submission" date="2024-06" db="EMBL/GenBank/DDBJ databases">
        <title>Multi-omics analyses provide insights into the biosynthesis of the anticancer antibiotic pleurotin in Hohenbuehelia grisea.</title>
        <authorList>
            <person name="Weaver J.A."/>
            <person name="Alberti F."/>
        </authorList>
    </citation>
    <scope>NUCLEOTIDE SEQUENCE [LARGE SCALE GENOMIC DNA]</scope>
    <source>
        <strain evidence="4">T-177</strain>
    </source>
</reference>
<gene>
    <name evidence="3" type="ORF">HGRIS_007236</name>
</gene>
<evidence type="ECO:0000256" key="1">
    <source>
        <dbReference type="SAM" id="MobiDB-lite"/>
    </source>
</evidence>
<feature type="region of interest" description="Disordered" evidence="1">
    <location>
        <begin position="282"/>
        <end position="303"/>
    </location>
</feature>
<comment type="caution">
    <text evidence="3">The sequence shown here is derived from an EMBL/GenBank/DDBJ whole genome shotgun (WGS) entry which is preliminary data.</text>
</comment>
<sequence length="303" mass="31877">MFTDTSRSASHVSPPNVRFLLRREPQGPRGRPSFPGGSGPPVGWNWGQFGGGSQGTSTLTVTVTTASRPGSRIPSSPPTSSFSSERRSAPSASVPSSTSSSISLAGGAVAPFNSSTPVTSSTPLGSSSITPTGLGSTPIQTLSTHSNAPMIAGIAVGITAALLTAFIIIFILCRRRSRHRRNTPHEQPEVAAQPFAQVSVTSSPNTSSSRTSVNEKRPRMYMPPLSEATEAQSTRYETPTASVLSPMSEHGVVTPTRSDEASQMQTAILLARVAELEALVASERDFDLPPPSYASESRRDSRL</sequence>
<feature type="region of interest" description="Disordered" evidence="1">
    <location>
        <begin position="1"/>
        <end position="100"/>
    </location>
</feature>
<evidence type="ECO:0008006" key="5">
    <source>
        <dbReference type="Google" id="ProtNLM"/>
    </source>
</evidence>